<accession>A0A0P8Y2G8</accession>
<dbReference type="EMBL" id="CH902623">
    <property type="protein sequence ID" value="KPU72737.1"/>
    <property type="molecule type" value="Genomic_DNA"/>
</dbReference>
<proteinExistence type="predicted"/>
<organism evidence="1 2">
    <name type="scientific">Drosophila ananassae</name>
    <name type="common">Fruit fly</name>
    <dbReference type="NCBI Taxonomy" id="7217"/>
    <lineage>
        <taxon>Eukaryota</taxon>
        <taxon>Metazoa</taxon>
        <taxon>Ecdysozoa</taxon>
        <taxon>Arthropoda</taxon>
        <taxon>Hexapoda</taxon>
        <taxon>Insecta</taxon>
        <taxon>Pterygota</taxon>
        <taxon>Neoptera</taxon>
        <taxon>Endopterygota</taxon>
        <taxon>Diptera</taxon>
        <taxon>Brachycera</taxon>
        <taxon>Muscomorpha</taxon>
        <taxon>Ephydroidea</taxon>
        <taxon>Drosophilidae</taxon>
        <taxon>Drosophila</taxon>
        <taxon>Sophophora</taxon>
    </lineage>
</organism>
<dbReference type="AlphaFoldDB" id="A0A0P8Y2G8"/>
<protein>
    <submittedName>
        <fullName evidence="1">Uncharacterized protein, isoform E</fullName>
    </submittedName>
</protein>
<name>A0A0P8Y2G8_DROAN</name>
<evidence type="ECO:0000313" key="2">
    <source>
        <dbReference type="Proteomes" id="UP000007801"/>
    </source>
</evidence>
<sequence>MKRSFPRTRRAYCTLMEIIGPQGQHLSGSEISQWIKQVADSEKAEHFDESDLISITEKLQTKVKEFADLLKGPIPVSQNNPTDKHLKANLSLLLATAEQNRGNNIKCNGVLMTCDCKDCTPKEQRKQLVTQV</sequence>
<gene>
    <name evidence="1" type="primary">Dana\GF23163</name>
    <name evidence="1" type="synonym">dana_GLEANR_7829</name>
    <name evidence="1" type="ORF">GF23163</name>
</gene>
<reference evidence="1 2" key="1">
    <citation type="journal article" date="2007" name="Nature">
        <title>Evolution of genes and genomes on the Drosophila phylogeny.</title>
        <authorList>
            <consortium name="Drosophila 12 Genomes Consortium"/>
            <person name="Clark A.G."/>
            <person name="Eisen M.B."/>
            <person name="Smith D.R."/>
            <person name="Bergman C.M."/>
            <person name="Oliver B."/>
            <person name="Markow T.A."/>
            <person name="Kaufman T.C."/>
            <person name="Kellis M."/>
            <person name="Gelbart W."/>
            <person name="Iyer V.N."/>
            <person name="Pollard D.A."/>
            <person name="Sackton T.B."/>
            <person name="Larracuente A.M."/>
            <person name="Singh N.D."/>
            <person name="Abad J.P."/>
            <person name="Abt D.N."/>
            <person name="Adryan B."/>
            <person name="Aguade M."/>
            <person name="Akashi H."/>
            <person name="Anderson W.W."/>
            <person name="Aquadro C.F."/>
            <person name="Ardell D.H."/>
            <person name="Arguello R."/>
            <person name="Artieri C.G."/>
            <person name="Barbash D.A."/>
            <person name="Barker D."/>
            <person name="Barsanti P."/>
            <person name="Batterham P."/>
            <person name="Batzoglou S."/>
            <person name="Begun D."/>
            <person name="Bhutkar A."/>
            <person name="Blanco E."/>
            <person name="Bosak S.A."/>
            <person name="Bradley R.K."/>
            <person name="Brand A.D."/>
            <person name="Brent M.R."/>
            <person name="Brooks A.N."/>
            <person name="Brown R.H."/>
            <person name="Butlin R.K."/>
            <person name="Caggese C."/>
            <person name="Calvi B.R."/>
            <person name="Bernardo de Carvalho A."/>
            <person name="Caspi A."/>
            <person name="Castrezana S."/>
            <person name="Celniker S.E."/>
            <person name="Chang J.L."/>
            <person name="Chapple C."/>
            <person name="Chatterji S."/>
            <person name="Chinwalla A."/>
            <person name="Civetta A."/>
            <person name="Clifton S.W."/>
            <person name="Comeron J.M."/>
            <person name="Costello J.C."/>
            <person name="Coyne J.A."/>
            <person name="Daub J."/>
            <person name="David R.G."/>
            <person name="Delcher A.L."/>
            <person name="Delehaunty K."/>
            <person name="Do C.B."/>
            <person name="Ebling H."/>
            <person name="Edwards K."/>
            <person name="Eickbush T."/>
            <person name="Evans J.D."/>
            <person name="Filipski A."/>
            <person name="Findeiss S."/>
            <person name="Freyhult E."/>
            <person name="Fulton L."/>
            <person name="Fulton R."/>
            <person name="Garcia A.C."/>
            <person name="Gardiner A."/>
            <person name="Garfield D.A."/>
            <person name="Garvin B.E."/>
            <person name="Gibson G."/>
            <person name="Gilbert D."/>
            <person name="Gnerre S."/>
            <person name="Godfrey J."/>
            <person name="Good R."/>
            <person name="Gotea V."/>
            <person name="Gravely B."/>
            <person name="Greenberg A.J."/>
            <person name="Griffiths-Jones S."/>
            <person name="Gross S."/>
            <person name="Guigo R."/>
            <person name="Gustafson E.A."/>
            <person name="Haerty W."/>
            <person name="Hahn M.W."/>
            <person name="Halligan D.L."/>
            <person name="Halpern A.L."/>
            <person name="Halter G.M."/>
            <person name="Han M.V."/>
            <person name="Heger A."/>
            <person name="Hillier L."/>
            <person name="Hinrichs A.S."/>
            <person name="Holmes I."/>
            <person name="Hoskins R.A."/>
            <person name="Hubisz M.J."/>
            <person name="Hultmark D."/>
            <person name="Huntley M.A."/>
            <person name="Jaffe D.B."/>
            <person name="Jagadeeshan S."/>
            <person name="Jeck W.R."/>
            <person name="Johnson J."/>
            <person name="Jones C.D."/>
            <person name="Jordan W.C."/>
            <person name="Karpen G.H."/>
            <person name="Kataoka E."/>
            <person name="Keightley P.D."/>
            <person name="Kheradpour P."/>
            <person name="Kirkness E.F."/>
            <person name="Koerich L.B."/>
            <person name="Kristiansen K."/>
            <person name="Kudrna D."/>
            <person name="Kulathinal R.J."/>
            <person name="Kumar S."/>
            <person name="Kwok R."/>
            <person name="Lander E."/>
            <person name="Langley C.H."/>
            <person name="Lapoint R."/>
            <person name="Lazzaro B.P."/>
            <person name="Lee S.J."/>
            <person name="Levesque L."/>
            <person name="Li R."/>
            <person name="Lin C.F."/>
            <person name="Lin M.F."/>
            <person name="Lindblad-Toh K."/>
            <person name="Llopart A."/>
            <person name="Long M."/>
            <person name="Low L."/>
            <person name="Lozovsky E."/>
            <person name="Lu J."/>
            <person name="Luo M."/>
            <person name="Machado C.A."/>
            <person name="Makalowski W."/>
            <person name="Marzo M."/>
            <person name="Matsuda M."/>
            <person name="Matzkin L."/>
            <person name="McAllister B."/>
            <person name="McBride C.S."/>
            <person name="McKernan B."/>
            <person name="McKernan K."/>
            <person name="Mendez-Lago M."/>
            <person name="Minx P."/>
            <person name="Mollenhauer M.U."/>
            <person name="Montooth K."/>
            <person name="Mount S.M."/>
            <person name="Mu X."/>
            <person name="Myers E."/>
            <person name="Negre B."/>
            <person name="Newfeld S."/>
            <person name="Nielsen R."/>
            <person name="Noor M.A."/>
            <person name="O'Grady P."/>
            <person name="Pachter L."/>
            <person name="Papaceit M."/>
            <person name="Parisi M.J."/>
            <person name="Parisi M."/>
            <person name="Parts L."/>
            <person name="Pedersen J.S."/>
            <person name="Pesole G."/>
            <person name="Phillippy A.M."/>
            <person name="Ponting C.P."/>
            <person name="Pop M."/>
            <person name="Porcelli D."/>
            <person name="Powell J.R."/>
            <person name="Prohaska S."/>
            <person name="Pruitt K."/>
            <person name="Puig M."/>
            <person name="Quesneville H."/>
            <person name="Ram K.R."/>
            <person name="Rand D."/>
            <person name="Rasmussen M.D."/>
            <person name="Reed L.K."/>
            <person name="Reenan R."/>
            <person name="Reily A."/>
            <person name="Remington K.A."/>
            <person name="Rieger T.T."/>
            <person name="Ritchie M.G."/>
            <person name="Robin C."/>
            <person name="Rogers Y.H."/>
            <person name="Rohde C."/>
            <person name="Rozas J."/>
            <person name="Rubenfield M.J."/>
            <person name="Ruiz A."/>
            <person name="Russo S."/>
            <person name="Salzberg S.L."/>
            <person name="Sanchez-Gracia A."/>
            <person name="Saranga D.J."/>
            <person name="Sato H."/>
            <person name="Schaeffer S.W."/>
            <person name="Schatz M.C."/>
            <person name="Schlenke T."/>
            <person name="Schwartz R."/>
            <person name="Segarra C."/>
            <person name="Singh R.S."/>
            <person name="Sirot L."/>
            <person name="Sirota M."/>
            <person name="Sisneros N.B."/>
            <person name="Smith C.D."/>
            <person name="Smith T.F."/>
            <person name="Spieth J."/>
            <person name="Stage D.E."/>
            <person name="Stark A."/>
            <person name="Stephan W."/>
            <person name="Strausberg R.L."/>
            <person name="Strempel S."/>
            <person name="Sturgill D."/>
            <person name="Sutton G."/>
            <person name="Sutton G.G."/>
            <person name="Tao W."/>
            <person name="Teichmann S."/>
            <person name="Tobari Y.N."/>
            <person name="Tomimura Y."/>
            <person name="Tsolas J.M."/>
            <person name="Valente V.L."/>
            <person name="Venter E."/>
            <person name="Venter J.C."/>
            <person name="Vicario S."/>
            <person name="Vieira F.G."/>
            <person name="Vilella A.J."/>
            <person name="Villasante A."/>
            <person name="Walenz B."/>
            <person name="Wang J."/>
            <person name="Wasserman M."/>
            <person name="Watts T."/>
            <person name="Wilson D."/>
            <person name="Wilson R.K."/>
            <person name="Wing R.A."/>
            <person name="Wolfner M.F."/>
            <person name="Wong A."/>
            <person name="Wong G.K."/>
            <person name="Wu C.I."/>
            <person name="Wu G."/>
            <person name="Yamamoto D."/>
            <person name="Yang H.P."/>
            <person name="Yang S.P."/>
            <person name="Yorke J.A."/>
            <person name="Yoshida K."/>
            <person name="Zdobnov E."/>
            <person name="Zhang P."/>
            <person name="Zhang Y."/>
            <person name="Zimin A.V."/>
            <person name="Baldwin J."/>
            <person name="Abdouelleil A."/>
            <person name="Abdulkadir J."/>
            <person name="Abebe A."/>
            <person name="Abera B."/>
            <person name="Abreu J."/>
            <person name="Acer S.C."/>
            <person name="Aftuck L."/>
            <person name="Alexander A."/>
            <person name="An P."/>
            <person name="Anderson E."/>
            <person name="Anderson S."/>
            <person name="Arachi H."/>
            <person name="Azer M."/>
            <person name="Bachantsang P."/>
            <person name="Barry A."/>
            <person name="Bayul T."/>
            <person name="Berlin A."/>
            <person name="Bessette D."/>
            <person name="Bloom T."/>
            <person name="Blye J."/>
            <person name="Boguslavskiy L."/>
            <person name="Bonnet C."/>
            <person name="Boukhgalter B."/>
            <person name="Bourzgui I."/>
            <person name="Brown A."/>
            <person name="Cahill P."/>
            <person name="Channer S."/>
            <person name="Cheshatsang Y."/>
            <person name="Chuda L."/>
            <person name="Citroen M."/>
            <person name="Collymore A."/>
            <person name="Cooke P."/>
            <person name="Costello M."/>
            <person name="D'Aco K."/>
            <person name="Daza R."/>
            <person name="De Haan G."/>
            <person name="DeGray S."/>
            <person name="DeMaso C."/>
            <person name="Dhargay N."/>
            <person name="Dooley K."/>
            <person name="Dooley E."/>
            <person name="Doricent M."/>
            <person name="Dorje P."/>
            <person name="Dorjee K."/>
            <person name="Dupes A."/>
            <person name="Elong R."/>
            <person name="Falk J."/>
            <person name="Farina A."/>
            <person name="Faro S."/>
            <person name="Ferguson D."/>
            <person name="Fisher S."/>
            <person name="Foley C.D."/>
            <person name="Franke A."/>
            <person name="Friedrich D."/>
            <person name="Gadbois L."/>
            <person name="Gearin G."/>
            <person name="Gearin C.R."/>
            <person name="Giannoukos G."/>
            <person name="Goode T."/>
            <person name="Graham J."/>
            <person name="Grandbois E."/>
            <person name="Grewal S."/>
            <person name="Gyaltsen K."/>
            <person name="Hafez N."/>
            <person name="Hagos B."/>
            <person name="Hall J."/>
            <person name="Henson C."/>
            <person name="Hollinger A."/>
            <person name="Honan T."/>
            <person name="Huard M.D."/>
            <person name="Hughes L."/>
            <person name="Hurhula B."/>
            <person name="Husby M.E."/>
            <person name="Kamat A."/>
            <person name="Kanga B."/>
            <person name="Kashin S."/>
            <person name="Khazanovich D."/>
            <person name="Kisner P."/>
            <person name="Lance K."/>
            <person name="Lara M."/>
            <person name="Lee W."/>
            <person name="Lennon N."/>
            <person name="Letendre F."/>
            <person name="LeVine R."/>
            <person name="Lipovsky A."/>
            <person name="Liu X."/>
            <person name="Liu J."/>
            <person name="Liu S."/>
            <person name="Lokyitsang T."/>
            <person name="Lokyitsang Y."/>
            <person name="Lubonja R."/>
            <person name="Lui A."/>
            <person name="MacDonald P."/>
            <person name="Magnisalis V."/>
            <person name="Maru K."/>
            <person name="Matthews C."/>
            <person name="McCusker W."/>
            <person name="McDonough S."/>
            <person name="Mehta T."/>
            <person name="Meldrim J."/>
            <person name="Meneus L."/>
            <person name="Mihai O."/>
            <person name="Mihalev A."/>
            <person name="Mihova T."/>
            <person name="Mittelman R."/>
            <person name="Mlenga V."/>
            <person name="Montmayeur A."/>
            <person name="Mulrain L."/>
            <person name="Navidi A."/>
            <person name="Naylor J."/>
            <person name="Negash T."/>
            <person name="Nguyen T."/>
            <person name="Nguyen N."/>
            <person name="Nicol R."/>
            <person name="Norbu C."/>
            <person name="Norbu N."/>
            <person name="Novod N."/>
            <person name="O'Neill B."/>
            <person name="Osman S."/>
            <person name="Markiewicz E."/>
            <person name="Oyono O.L."/>
            <person name="Patti C."/>
            <person name="Phunkhang P."/>
            <person name="Pierre F."/>
            <person name="Priest M."/>
            <person name="Raghuraman S."/>
            <person name="Rege F."/>
            <person name="Reyes R."/>
            <person name="Rise C."/>
            <person name="Rogov P."/>
            <person name="Ross K."/>
            <person name="Ryan E."/>
            <person name="Settipalli S."/>
            <person name="Shea T."/>
            <person name="Sherpa N."/>
            <person name="Shi L."/>
            <person name="Shih D."/>
            <person name="Sparrow T."/>
            <person name="Spaulding J."/>
            <person name="Stalker J."/>
            <person name="Stange-Thomann N."/>
            <person name="Stavropoulos S."/>
            <person name="Stone C."/>
            <person name="Strader C."/>
            <person name="Tesfaye S."/>
            <person name="Thomson T."/>
            <person name="Thoulutsang Y."/>
            <person name="Thoulutsang D."/>
            <person name="Topham K."/>
            <person name="Topping I."/>
            <person name="Tsamla T."/>
            <person name="Vassiliev H."/>
            <person name="Vo A."/>
            <person name="Wangchuk T."/>
            <person name="Wangdi T."/>
            <person name="Weiand M."/>
            <person name="Wilkinson J."/>
            <person name="Wilson A."/>
            <person name="Yadav S."/>
            <person name="Young G."/>
            <person name="Yu Q."/>
            <person name="Zembek L."/>
            <person name="Zhong D."/>
            <person name="Zimmer A."/>
            <person name="Zwirko Z."/>
            <person name="Jaffe D.B."/>
            <person name="Alvarez P."/>
            <person name="Brockman W."/>
            <person name="Butler J."/>
            <person name="Chin C."/>
            <person name="Gnerre S."/>
            <person name="Grabherr M."/>
            <person name="Kleber M."/>
            <person name="Mauceli E."/>
            <person name="MacCallum I."/>
        </authorList>
    </citation>
    <scope>NUCLEOTIDE SEQUENCE [LARGE SCALE GENOMIC DNA]</scope>
    <source>
        <strain evidence="2">Tucson 14024-0371.13</strain>
    </source>
</reference>
<evidence type="ECO:0000313" key="1">
    <source>
        <dbReference type="EMBL" id="KPU72737.1"/>
    </source>
</evidence>
<dbReference type="Proteomes" id="UP000007801">
    <property type="component" value="Unassembled WGS sequence"/>
</dbReference>
<dbReference type="OrthoDB" id="3427at2759"/>
<keyword evidence="2" id="KW-1185">Reference proteome</keyword>